<evidence type="ECO:0000256" key="1">
    <source>
        <dbReference type="ARBA" id="ARBA00008007"/>
    </source>
</evidence>
<name>A0A0A1VPZ4_MICAE</name>
<dbReference type="CDD" id="cd06223">
    <property type="entry name" value="PRTases_typeI"/>
    <property type="match status" value="1"/>
</dbReference>
<organism evidence="2 3">
    <name type="scientific">Microcystis aeruginosa NIES-44</name>
    <dbReference type="NCBI Taxonomy" id="449439"/>
    <lineage>
        <taxon>Bacteria</taxon>
        <taxon>Bacillati</taxon>
        <taxon>Cyanobacteriota</taxon>
        <taxon>Cyanophyceae</taxon>
        <taxon>Oscillatoriophycideae</taxon>
        <taxon>Chroococcales</taxon>
        <taxon>Microcystaceae</taxon>
        <taxon>Microcystis</taxon>
    </lineage>
</organism>
<dbReference type="GO" id="GO:0016757">
    <property type="term" value="F:glycosyltransferase activity"/>
    <property type="evidence" value="ECO:0007669"/>
    <property type="project" value="UniProtKB-KW"/>
</dbReference>
<comment type="similarity">
    <text evidence="1">Belongs to the ComF/GntX family.</text>
</comment>
<dbReference type="PANTHER" id="PTHR47505:SF1">
    <property type="entry name" value="DNA UTILIZATION PROTEIN YHGH"/>
    <property type="match status" value="1"/>
</dbReference>
<keyword evidence="2" id="KW-0328">Glycosyltransferase</keyword>
<protein>
    <submittedName>
        <fullName evidence="2">Competence protein F homolog, phosphoribosyltransferase domain protein YhgH</fullName>
    </submittedName>
</protein>
<dbReference type="Proteomes" id="UP000030321">
    <property type="component" value="Unassembled WGS sequence"/>
</dbReference>
<dbReference type="PANTHER" id="PTHR47505">
    <property type="entry name" value="DNA UTILIZATION PROTEIN YHGH"/>
    <property type="match status" value="1"/>
</dbReference>
<keyword evidence="2" id="KW-0808">Transferase</keyword>
<reference evidence="3" key="1">
    <citation type="journal article" date="2015" name="Genome">
        <title>Whole Genome Sequence of the Non-Microcystin-Producing Microcystis aeruginosa Strain NIES-44.</title>
        <authorList>
            <person name="Okano K."/>
            <person name="Miyata N."/>
            <person name="Ozaki Y."/>
        </authorList>
    </citation>
    <scope>NUCLEOTIDE SEQUENCE [LARGE SCALE GENOMIC DNA]</scope>
    <source>
        <strain evidence="3">NIES-44</strain>
    </source>
</reference>
<gene>
    <name evidence="2" type="ORF">N44_01526</name>
</gene>
<dbReference type="RefSeq" id="WP_045356569.1">
    <property type="nucleotide sequence ID" value="NZ_BBPA01000003.1"/>
</dbReference>
<dbReference type="AlphaFoldDB" id="A0A0A1VPZ4"/>
<dbReference type="EMBL" id="BBPA01000003">
    <property type="protein sequence ID" value="GAL91518.1"/>
    <property type="molecule type" value="Genomic_DNA"/>
</dbReference>
<evidence type="ECO:0000313" key="2">
    <source>
        <dbReference type="EMBL" id="GAL91518.1"/>
    </source>
</evidence>
<evidence type="ECO:0000313" key="3">
    <source>
        <dbReference type="Proteomes" id="UP000030321"/>
    </source>
</evidence>
<sequence>MLEPFLALFLKSPCPLCQRQSERELCRDCGRQLQSYRQNNPLFLWRGSIPLFIWGRYEGKLKQAIAKMKYDRHPALGSLLGSCMGETWLLRPPLTDKRLTVIPIPLHPERLKERGFNQAEVIAEGFCRLTGYPLASRGLIRIKNTAALFSLAAEARKKTMQAAFQLGKNLPKSVPILLIDDIYTTGTTIEEAVQVLRTEGYRVVGAIALASSKIS</sequence>
<dbReference type="InterPro" id="IPR000836">
    <property type="entry name" value="PRTase_dom"/>
</dbReference>
<dbReference type="Gene3D" id="3.40.50.2020">
    <property type="match status" value="1"/>
</dbReference>
<dbReference type="InterPro" id="IPR051910">
    <property type="entry name" value="ComF/GntX_DNA_util-trans"/>
</dbReference>
<comment type="caution">
    <text evidence="2">The sequence shown here is derived from an EMBL/GenBank/DDBJ whole genome shotgun (WGS) entry which is preliminary data.</text>
</comment>
<dbReference type="InterPro" id="IPR029057">
    <property type="entry name" value="PRTase-like"/>
</dbReference>
<dbReference type="SUPFAM" id="SSF53271">
    <property type="entry name" value="PRTase-like"/>
    <property type="match status" value="1"/>
</dbReference>
<proteinExistence type="inferred from homology"/>
<accession>A0A0A1VPZ4</accession>